<sequence length="391" mass="46487">MSMIPEKNGSFEYWIDKSSQISDGVYKGYMKWMVATNDGEWEEKKIMCSVLEVEDEKTASYQQYISYIFGEAAMIVHGVDRSLVVLDEITSYFIDWYTTIYESYKGDENRKYDWWNHIEYNLRRLFRGLIKSISKLHPNHSHGNLTGGIAVLEGEVKFFNMKPTGIEGYKKDIDDLLYMITNIVDRVHPNIFFESLDDGDYTKKIGNLHCSKEFTIFLECLEARKDDEMVDIYHPFFWPEYQQMYFLQRVYDLLWIDFEMEVDSNHWDVVLKLERCFSVQWNWVNDIPSEGAFRKVFNYENGPTWEIEHIPKSYAIAFWYHCKTHYNDHLAVGENLKTVEEIHIELNKRFNILGCVFQAVCKFTRNLDQTIQNSEVCKKLVELKNLPTVWK</sequence>
<name>A0AAE1J923_9FABA</name>
<comment type="caution">
    <text evidence="1">The sequence shown here is derived from an EMBL/GenBank/DDBJ whole genome shotgun (WGS) entry which is preliminary data.</text>
</comment>
<accession>A0AAE1J923</accession>
<dbReference type="Proteomes" id="UP001293593">
    <property type="component" value="Unassembled WGS sequence"/>
</dbReference>
<reference evidence="1" key="1">
    <citation type="submission" date="2023-10" db="EMBL/GenBank/DDBJ databases">
        <title>Chromosome-level genome of the transformable northern wattle, Acacia crassicarpa.</title>
        <authorList>
            <person name="Massaro I."/>
            <person name="Sinha N.R."/>
            <person name="Poethig S."/>
            <person name="Leichty A.R."/>
        </authorList>
    </citation>
    <scope>NUCLEOTIDE SEQUENCE</scope>
    <source>
        <strain evidence="1">Acra3RX</strain>
        <tissue evidence="1">Leaf</tissue>
    </source>
</reference>
<proteinExistence type="predicted"/>
<organism evidence="1 2">
    <name type="scientific">Acacia crassicarpa</name>
    <name type="common">northern wattle</name>
    <dbReference type="NCBI Taxonomy" id="499986"/>
    <lineage>
        <taxon>Eukaryota</taxon>
        <taxon>Viridiplantae</taxon>
        <taxon>Streptophyta</taxon>
        <taxon>Embryophyta</taxon>
        <taxon>Tracheophyta</taxon>
        <taxon>Spermatophyta</taxon>
        <taxon>Magnoliopsida</taxon>
        <taxon>eudicotyledons</taxon>
        <taxon>Gunneridae</taxon>
        <taxon>Pentapetalae</taxon>
        <taxon>rosids</taxon>
        <taxon>fabids</taxon>
        <taxon>Fabales</taxon>
        <taxon>Fabaceae</taxon>
        <taxon>Caesalpinioideae</taxon>
        <taxon>mimosoid clade</taxon>
        <taxon>Acacieae</taxon>
        <taxon>Acacia</taxon>
    </lineage>
</organism>
<evidence type="ECO:0000313" key="1">
    <source>
        <dbReference type="EMBL" id="KAK4266001.1"/>
    </source>
</evidence>
<dbReference type="EMBL" id="JAWXYG010000008">
    <property type="protein sequence ID" value="KAK4266001.1"/>
    <property type="molecule type" value="Genomic_DNA"/>
</dbReference>
<evidence type="ECO:0000313" key="2">
    <source>
        <dbReference type="Proteomes" id="UP001293593"/>
    </source>
</evidence>
<dbReference type="AlphaFoldDB" id="A0AAE1J923"/>
<gene>
    <name evidence="1" type="ORF">QN277_026979</name>
</gene>
<protein>
    <submittedName>
        <fullName evidence="1">Uncharacterized protein</fullName>
    </submittedName>
</protein>
<keyword evidence="2" id="KW-1185">Reference proteome</keyword>